<dbReference type="AlphaFoldDB" id="A0A7W8XSV5"/>
<keyword evidence="2" id="KW-0547">Nucleotide-binding</keyword>
<keyword evidence="6" id="KW-1185">Reference proteome</keyword>
<feature type="active site" evidence="1">
    <location>
        <position position="186"/>
    </location>
</feature>
<dbReference type="PANTHER" id="PTHR13504">
    <property type="entry name" value="FIDO DOMAIN-CONTAINING PROTEIN DDB_G0283145"/>
    <property type="match status" value="1"/>
</dbReference>
<dbReference type="InterPro" id="IPR040198">
    <property type="entry name" value="Fido_containing"/>
</dbReference>
<gene>
    <name evidence="5" type="ORF">GGD50_003601</name>
</gene>
<protein>
    <recommendedName>
        <fullName evidence="4">Fido domain-containing protein</fullName>
    </recommendedName>
</protein>
<feature type="compositionally biased region" description="Basic and acidic residues" evidence="3">
    <location>
        <begin position="313"/>
        <end position="327"/>
    </location>
</feature>
<feature type="domain" description="Fido" evidence="4">
    <location>
        <begin position="112"/>
        <end position="247"/>
    </location>
</feature>
<accession>A0A7W8XSV5</accession>
<proteinExistence type="predicted"/>
<evidence type="ECO:0000256" key="1">
    <source>
        <dbReference type="PIRSR" id="PIRSR640198-1"/>
    </source>
</evidence>
<organism evidence="5 6">
    <name type="scientific">Rhizobium paranaense</name>
    <dbReference type="NCBI Taxonomy" id="1650438"/>
    <lineage>
        <taxon>Bacteria</taxon>
        <taxon>Pseudomonadati</taxon>
        <taxon>Pseudomonadota</taxon>
        <taxon>Alphaproteobacteria</taxon>
        <taxon>Hyphomicrobiales</taxon>
        <taxon>Rhizobiaceae</taxon>
        <taxon>Rhizobium/Agrobacterium group</taxon>
        <taxon>Rhizobium</taxon>
    </lineage>
</organism>
<dbReference type="InterPro" id="IPR036597">
    <property type="entry name" value="Fido-like_dom_sf"/>
</dbReference>
<feature type="binding site" evidence="2">
    <location>
        <begin position="190"/>
        <end position="197"/>
    </location>
    <ligand>
        <name>ATP</name>
        <dbReference type="ChEBI" id="CHEBI:30616"/>
    </ligand>
</feature>
<sequence>MRLTSRLPGREKLQCTLHGETPFAHPWKADHRSARRGQRGSGTPVTLHAAFFEAYFSNFNEGTEFEIGEAEDIIFGGRIHNDRPADAHDIRGTFDIVSSREEMAKTPKKFEELLGLLKQRHALMLGGRSETMPGEFKSKSNRAGVTTFVRPDEVIGTLEKGFEIYSRLDTPFDRAVFMMFMIAVVHPFSDGNGRSARIMMNAELAVANESRIIIPTIYRSNCLEGLSLMSTHGDPDTLIRTLDFGQRYVHSFHWSNLDQTMDVLKKTNAFLRPEEGDRNGIRLRLPRAVDFARDNDENDGGGGASGGVGRPQSDVRPDRLDPERKDG</sequence>
<feature type="region of interest" description="Disordered" evidence="3">
    <location>
        <begin position="292"/>
        <end position="327"/>
    </location>
</feature>
<keyword evidence="2" id="KW-0067">ATP-binding</keyword>
<dbReference type="InterPro" id="IPR003812">
    <property type="entry name" value="Fido"/>
</dbReference>
<dbReference type="SUPFAM" id="SSF140931">
    <property type="entry name" value="Fic-like"/>
    <property type="match status" value="1"/>
</dbReference>
<dbReference type="PROSITE" id="PS51459">
    <property type="entry name" value="FIDO"/>
    <property type="match status" value="1"/>
</dbReference>
<comment type="caution">
    <text evidence="5">The sequence shown here is derived from an EMBL/GenBank/DDBJ whole genome shotgun (WGS) entry which is preliminary data.</text>
</comment>
<dbReference type="Pfam" id="PF02661">
    <property type="entry name" value="Fic"/>
    <property type="match status" value="1"/>
</dbReference>
<dbReference type="PANTHER" id="PTHR13504:SF38">
    <property type="entry name" value="FIDO DOMAIN-CONTAINING PROTEIN"/>
    <property type="match status" value="1"/>
</dbReference>
<reference evidence="5 6" key="1">
    <citation type="submission" date="2020-08" db="EMBL/GenBank/DDBJ databases">
        <title>Genomic Encyclopedia of Type Strains, Phase IV (KMG-V): Genome sequencing to study the core and pangenomes of soil and plant-associated prokaryotes.</title>
        <authorList>
            <person name="Whitman W."/>
        </authorList>
    </citation>
    <scope>NUCLEOTIDE SEQUENCE [LARGE SCALE GENOMIC DNA]</scope>
    <source>
        <strain evidence="5 6">SEMIA 4064</strain>
    </source>
</reference>
<dbReference type="RefSeq" id="WP_246451281.1">
    <property type="nucleotide sequence ID" value="NZ_JACHBI010000006.1"/>
</dbReference>
<evidence type="ECO:0000313" key="5">
    <source>
        <dbReference type="EMBL" id="MBB5574972.1"/>
    </source>
</evidence>
<evidence type="ECO:0000259" key="4">
    <source>
        <dbReference type="PROSITE" id="PS51459"/>
    </source>
</evidence>
<dbReference type="Gene3D" id="1.10.3290.10">
    <property type="entry name" value="Fido-like domain"/>
    <property type="match status" value="1"/>
</dbReference>
<dbReference type="Proteomes" id="UP000549882">
    <property type="component" value="Unassembled WGS sequence"/>
</dbReference>
<name>A0A7W8XSV5_9HYPH</name>
<evidence type="ECO:0000256" key="3">
    <source>
        <dbReference type="SAM" id="MobiDB-lite"/>
    </source>
</evidence>
<evidence type="ECO:0000256" key="2">
    <source>
        <dbReference type="PIRSR" id="PIRSR640198-2"/>
    </source>
</evidence>
<dbReference type="EMBL" id="JACHBI010000006">
    <property type="protein sequence ID" value="MBB5574972.1"/>
    <property type="molecule type" value="Genomic_DNA"/>
</dbReference>
<dbReference type="GO" id="GO:0005524">
    <property type="term" value="F:ATP binding"/>
    <property type="evidence" value="ECO:0007669"/>
    <property type="project" value="UniProtKB-KW"/>
</dbReference>
<feature type="compositionally biased region" description="Gly residues" evidence="3">
    <location>
        <begin position="300"/>
        <end position="309"/>
    </location>
</feature>
<evidence type="ECO:0000313" key="6">
    <source>
        <dbReference type="Proteomes" id="UP000549882"/>
    </source>
</evidence>